<comment type="caution">
    <text evidence="1">The sequence shown here is derived from an EMBL/GenBank/DDBJ whole genome shotgun (WGS) entry which is preliminary data.</text>
</comment>
<sequence length="84" mass="9339">MWAVGKHRSRGETVAPPCMAKCFAYTPGAGPHLHRRVESYLDTQGDYVGKSGQRLGRVQILQCRIDHCVQCINVTKLGSHPPHE</sequence>
<gene>
    <name evidence="1" type="ORF">E2562_022450</name>
</gene>
<accession>A0A6G1BMD0</accession>
<dbReference type="EMBL" id="SPHZ02000012">
    <property type="protein sequence ID" value="KAF0889188.1"/>
    <property type="molecule type" value="Genomic_DNA"/>
</dbReference>
<dbReference type="Proteomes" id="UP000479710">
    <property type="component" value="Unassembled WGS sequence"/>
</dbReference>
<proteinExistence type="predicted"/>
<evidence type="ECO:0000313" key="2">
    <source>
        <dbReference type="Proteomes" id="UP000479710"/>
    </source>
</evidence>
<keyword evidence="2" id="KW-1185">Reference proteome</keyword>
<reference evidence="1 2" key="1">
    <citation type="submission" date="2019-11" db="EMBL/GenBank/DDBJ databases">
        <title>Whole genome sequence of Oryza granulata.</title>
        <authorList>
            <person name="Li W."/>
        </authorList>
    </citation>
    <scope>NUCLEOTIDE SEQUENCE [LARGE SCALE GENOMIC DNA]</scope>
    <source>
        <strain evidence="2">cv. Menghai</strain>
        <tissue evidence="1">Leaf</tissue>
    </source>
</reference>
<protein>
    <submittedName>
        <fullName evidence="1">Uncharacterized protein</fullName>
    </submittedName>
</protein>
<name>A0A6G1BMD0_9ORYZ</name>
<organism evidence="1 2">
    <name type="scientific">Oryza meyeriana var. granulata</name>
    <dbReference type="NCBI Taxonomy" id="110450"/>
    <lineage>
        <taxon>Eukaryota</taxon>
        <taxon>Viridiplantae</taxon>
        <taxon>Streptophyta</taxon>
        <taxon>Embryophyta</taxon>
        <taxon>Tracheophyta</taxon>
        <taxon>Spermatophyta</taxon>
        <taxon>Magnoliopsida</taxon>
        <taxon>Liliopsida</taxon>
        <taxon>Poales</taxon>
        <taxon>Poaceae</taxon>
        <taxon>BOP clade</taxon>
        <taxon>Oryzoideae</taxon>
        <taxon>Oryzeae</taxon>
        <taxon>Oryzinae</taxon>
        <taxon>Oryza</taxon>
        <taxon>Oryza meyeriana</taxon>
    </lineage>
</organism>
<dbReference type="AlphaFoldDB" id="A0A6G1BMD0"/>
<evidence type="ECO:0000313" key="1">
    <source>
        <dbReference type="EMBL" id="KAF0889188.1"/>
    </source>
</evidence>